<dbReference type="OrthoDB" id="20273at2759"/>
<dbReference type="GO" id="GO:0043541">
    <property type="term" value="C:UDP-N-acetylglucosamine transferase complex"/>
    <property type="evidence" value="ECO:0007669"/>
    <property type="project" value="TreeGrafter"/>
</dbReference>
<dbReference type="GO" id="GO:0006488">
    <property type="term" value="P:dolichol-linked oligosaccharide biosynthetic process"/>
    <property type="evidence" value="ECO:0007669"/>
    <property type="project" value="TreeGrafter"/>
</dbReference>
<evidence type="ECO:0000259" key="1">
    <source>
        <dbReference type="Pfam" id="PF04101"/>
    </source>
</evidence>
<dbReference type="InterPro" id="IPR052474">
    <property type="entry name" value="UDP-GlcNAc_transferase"/>
</dbReference>
<protein>
    <submittedName>
        <fullName evidence="2">UDP-N-acetylglucosamine transferase subunit ALG13</fullName>
    </submittedName>
</protein>
<dbReference type="Proteomes" id="UP000078348">
    <property type="component" value="Unassembled WGS sequence"/>
</dbReference>
<comment type="caution">
    <text evidence="2">The sequence shown here is derived from an EMBL/GenBank/DDBJ whole genome shotgun (WGS) entry which is preliminary data.</text>
</comment>
<dbReference type="PANTHER" id="PTHR47043:SF1">
    <property type="entry name" value="UDP-N-ACETYLGLUCOSAMINE TRANSFERASE SUBUNIT ALG13"/>
    <property type="match status" value="1"/>
</dbReference>
<dbReference type="STRING" id="478820.A0A196SG59"/>
<dbReference type="InterPro" id="IPR007235">
    <property type="entry name" value="Glyco_trans_28_C"/>
</dbReference>
<dbReference type="EMBL" id="LXWW01000102">
    <property type="protein sequence ID" value="OAO16045.1"/>
    <property type="molecule type" value="Genomic_DNA"/>
</dbReference>
<evidence type="ECO:0000313" key="3">
    <source>
        <dbReference type="Proteomes" id="UP000078348"/>
    </source>
</evidence>
<reference evidence="2 3" key="1">
    <citation type="submission" date="2016-05" db="EMBL/GenBank/DDBJ databases">
        <title>Nuclear genome of Blastocystis sp. subtype 1 NandII.</title>
        <authorList>
            <person name="Gentekaki E."/>
            <person name="Curtis B."/>
            <person name="Stairs C."/>
            <person name="Eme L."/>
            <person name="Herman E."/>
            <person name="Klimes V."/>
            <person name="Arias M.C."/>
            <person name="Elias M."/>
            <person name="Hilliou F."/>
            <person name="Klute M."/>
            <person name="Malik S.-B."/>
            <person name="Pightling A."/>
            <person name="Rachubinski R."/>
            <person name="Salas D."/>
            <person name="Schlacht A."/>
            <person name="Suga H."/>
            <person name="Archibald J."/>
            <person name="Ball S.G."/>
            <person name="Clark G."/>
            <person name="Dacks J."/>
            <person name="Van Der Giezen M."/>
            <person name="Tsaousis A."/>
            <person name="Roger A."/>
        </authorList>
    </citation>
    <scope>NUCLEOTIDE SEQUENCE [LARGE SCALE GENOMIC DNA]</scope>
    <source>
        <strain evidence="3">ATCC 50177 / NandII</strain>
    </source>
</reference>
<name>A0A196SG59_BLAHN</name>
<feature type="domain" description="Glycosyl transferase family 28 C-terminal" evidence="1">
    <location>
        <begin position="6"/>
        <end position="153"/>
    </location>
</feature>
<keyword evidence="2" id="KW-0808">Transferase</keyword>
<accession>A0A196SG59</accession>
<dbReference type="Gene3D" id="3.40.50.2000">
    <property type="entry name" value="Glycogen Phosphorylase B"/>
    <property type="match status" value="1"/>
</dbReference>
<sequence length="169" mass="18960">MNRDHTLLITVGTTGFDDLIAEVCSEGVVRELVKQGFDSIIVQYGSSKSVYSEAIFEKYNMHVTSKDYYASLDPLFSQVRLVIGHAGAGTILDTLRHQIPLIVVVNEKLMGNHQHEIADAMEESNYLIKATPASLLAKLQHFPSTTLSTYPEAHPELFVEYLNKEMRFV</sequence>
<gene>
    <name evidence="2" type="ORF">AV274_2231</name>
</gene>
<evidence type="ECO:0000313" key="2">
    <source>
        <dbReference type="EMBL" id="OAO16045.1"/>
    </source>
</evidence>
<dbReference type="Pfam" id="PF04101">
    <property type="entry name" value="Glyco_tran_28_C"/>
    <property type="match status" value="1"/>
</dbReference>
<dbReference type="PANTHER" id="PTHR47043">
    <property type="entry name" value="UDP-N-ACETYLGLUCOSAMINE TRANSFERASE SUBUNIT ALG13"/>
    <property type="match status" value="1"/>
</dbReference>
<organism evidence="2 3">
    <name type="scientific">Blastocystis sp. subtype 1 (strain ATCC 50177 / NandII)</name>
    <dbReference type="NCBI Taxonomy" id="478820"/>
    <lineage>
        <taxon>Eukaryota</taxon>
        <taxon>Sar</taxon>
        <taxon>Stramenopiles</taxon>
        <taxon>Bigyra</taxon>
        <taxon>Opalozoa</taxon>
        <taxon>Opalinata</taxon>
        <taxon>Blastocystidae</taxon>
        <taxon>Blastocystis</taxon>
    </lineage>
</organism>
<dbReference type="GO" id="GO:0016758">
    <property type="term" value="F:hexosyltransferase activity"/>
    <property type="evidence" value="ECO:0007669"/>
    <property type="project" value="InterPro"/>
</dbReference>
<dbReference type="AlphaFoldDB" id="A0A196SG59"/>
<proteinExistence type="predicted"/>
<keyword evidence="3" id="KW-1185">Reference proteome</keyword>
<dbReference type="SUPFAM" id="SSF53756">
    <property type="entry name" value="UDP-Glycosyltransferase/glycogen phosphorylase"/>
    <property type="match status" value="1"/>
</dbReference>